<reference evidence="2 3" key="1">
    <citation type="submission" date="2020-10" db="EMBL/GenBank/DDBJ databases">
        <title>Sequencing the genomes of 1000 actinobacteria strains.</title>
        <authorList>
            <person name="Klenk H.-P."/>
        </authorList>
    </citation>
    <scope>NUCLEOTIDE SEQUENCE [LARGE SCALE GENOMIC DNA]</scope>
    <source>
        <strain evidence="2 3">DSM 43748</strain>
    </source>
</reference>
<evidence type="ECO:0000256" key="1">
    <source>
        <dbReference type="SAM" id="Phobius"/>
    </source>
</evidence>
<dbReference type="InterPro" id="IPR021401">
    <property type="entry name" value="DUF3040"/>
</dbReference>
<evidence type="ECO:0000313" key="2">
    <source>
        <dbReference type="EMBL" id="MBE1561486.1"/>
    </source>
</evidence>
<name>A0ABR9KHK6_9ACTN</name>
<dbReference type="RefSeq" id="WP_192776383.1">
    <property type="nucleotide sequence ID" value="NZ_BAAASY010000012.1"/>
</dbReference>
<protein>
    <recommendedName>
        <fullName evidence="4">DUF3040 domain-containing protein</fullName>
    </recommendedName>
</protein>
<keyword evidence="1" id="KW-0472">Membrane</keyword>
<comment type="caution">
    <text evidence="2">The sequence shown here is derived from an EMBL/GenBank/DDBJ whole genome shotgun (WGS) entry which is preliminary data.</text>
</comment>
<proteinExistence type="predicted"/>
<keyword evidence="1" id="KW-0812">Transmembrane</keyword>
<evidence type="ECO:0008006" key="4">
    <source>
        <dbReference type="Google" id="ProtNLM"/>
    </source>
</evidence>
<organism evidence="2 3">
    <name type="scientific">Nonomuraea africana</name>
    <dbReference type="NCBI Taxonomy" id="46171"/>
    <lineage>
        <taxon>Bacteria</taxon>
        <taxon>Bacillati</taxon>
        <taxon>Actinomycetota</taxon>
        <taxon>Actinomycetes</taxon>
        <taxon>Streptosporangiales</taxon>
        <taxon>Streptosporangiaceae</taxon>
        <taxon>Nonomuraea</taxon>
    </lineage>
</organism>
<dbReference type="EMBL" id="JADBEF010000001">
    <property type="protein sequence ID" value="MBE1561486.1"/>
    <property type="molecule type" value="Genomic_DNA"/>
</dbReference>
<evidence type="ECO:0000313" key="3">
    <source>
        <dbReference type="Proteomes" id="UP000661607"/>
    </source>
</evidence>
<sequence>MALSDRERQVLDGIARQLAMEDPAFARSFAEHGEGLATAERGAGRRDTWPAALIAVCLALFAVVLLVSGSPRT</sequence>
<keyword evidence="1" id="KW-1133">Transmembrane helix</keyword>
<keyword evidence="3" id="KW-1185">Reference proteome</keyword>
<feature type="transmembrane region" description="Helical" evidence="1">
    <location>
        <begin position="49"/>
        <end position="67"/>
    </location>
</feature>
<dbReference type="Proteomes" id="UP000661607">
    <property type="component" value="Unassembled WGS sequence"/>
</dbReference>
<gene>
    <name evidence="2" type="ORF">H4W81_004265</name>
</gene>
<accession>A0ABR9KHK6</accession>
<dbReference type="Pfam" id="PF11239">
    <property type="entry name" value="DUF3040"/>
    <property type="match status" value="1"/>
</dbReference>